<dbReference type="Gene3D" id="3.90.180.10">
    <property type="entry name" value="Medium-chain alcohol dehydrogenases, catalytic domain"/>
    <property type="match status" value="1"/>
</dbReference>
<proteinExistence type="inferred from homology"/>
<gene>
    <name evidence="8" type="ORF">H9639_10305</name>
</gene>
<dbReference type="SMART" id="SM00829">
    <property type="entry name" value="PKS_ER"/>
    <property type="match status" value="1"/>
</dbReference>
<organism evidence="8 9">
    <name type="scientific">Arthrobacter gallicola</name>
    <dbReference type="NCBI Taxonomy" id="2762225"/>
    <lineage>
        <taxon>Bacteria</taxon>
        <taxon>Bacillati</taxon>
        <taxon>Actinomycetota</taxon>
        <taxon>Actinomycetes</taxon>
        <taxon>Micrococcales</taxon>
        <taxon>Micrococcaceae</taxon>
        <taxon>Arthrobacter</taxon>
    </lineage>
</organism>
<dbReference type="SUPFAM" id="SSF50129">
    <property type="entry name" value="GroES-like"/>
    <property type="match status" value="1"/>
</dbReference>
<sequence length="338" mass="35102">MRASVLRRAGEIVVESRPVPRPAADEVLIRVGAVGICGSDVHYFKEGRIGDFVVESPLVLGHEAGGTIVAVGSGVAESRLGERVSIEPQRPSPTSRQTLAGAYNLCPHMEFYATPPVDGAFAEYVTIQSHFAFRVPDTVSEDAAALMEPLSVGIAAARKAGITAGSRVLVTGAGPIGIIALQVAQAFGATEVIVSDVDPARRSQALKFGADRVLDAIADDAELRTLGVDALLECSGATPAVLSGLEALAPAGTAVLIGMGADEIAFPVPLIQNRELVVTGIFRYANTWPTAIDLVSTGRVDLDSLVTGSYGLDDVEEALRISTASTSLKTMIRPGSAS</sequence>
<keyword evidence="9" id="KW-1185">Reference proteome</keyword>
<dbReference type="Gene3D" id="3.40.50.720">
    <property type="entry name" value="NAD(P)-binding Rossmann-like Domain"/>
    <property type="match status" value="1"/>
</dbReference>
<name>A0ABR8UT02_9MICC</name>
<dbReference type="Pfam" id="PF08240">
    <property type="entry name" value="ADH_N"/>
    <property type="match status" value="1"/>
</dbReference>
<evidence type="ECO:0000256" key="1">
    <source>
        <dbReference type="ARBA" id="ARBA00001947"/>
    </source>
</evidence>
<dbReference type="InterPro" id="IPR036291">
    <property type="entry name" value="NAD(P)-bd_dom_sf"/>
</dbReference>
<dbReference type="InterPro" id="IPR013154">
    <property type="entry name" value="ADH-like_N"/>
</dbReference>
<keyword evidence="4 6" id="KW-0862">Zinc</keyword>
<dbReference type="Proteomes" id="UP000609874">
    <property type="component" value="Unassembled WGS sequence"/>
</dbReference>
<keyword evidence="5" id="KW-0560">Oxidoreductase</keyword>
<feature type="domain" description="Enoyl reductase (ER)" evidence="7">
    <location>
        <begin position="10"/>
        <end position="332"/>
    </location>
</feature>
<comment type="caution">
    <text evidence="8">The sequence shown here is derived from an EMBL/GenBank/DDBJ whole genome shotgun (WGS) entry which is preliminary data.</text>
</comment>
<evidence type="ECO:0000256" key="5">
    <source>
        <dbReference type="ARBA" id="ARBA00023002"/>
    </source>
</evidence>
<dbReference type="PROSITE" id="PS00059">
    <property type="entry name" value="ADH_ZINC"/>
    <property type="match status" value="1"/>
</dbReference>
<dbReference type="EMBL" id="JACSQD010000004">
    <property type="protein sequence ID" value="MBD7995689.1"/>
    <property type="molecule type" value="Genomic_DNA"/>
</dbReference>
<dbReference type="InterPro" id="IPR011032">
    <property type="entry name" value="GroES-like_sf"/>
</dbReference>
<dbReference type="InterPro" id="IPR002328">
    <property type="entry name" value="ADH_Zn_CS"/>
</dbReference>
<evidence type="ECO:0000256" key="3">
    <source>
        <dbReference type="ARBA" id="ARBA00022723"/>
    </source>
</evidence>
<dbReference type="Pfam" id="PF00107">
    <property type="entry name" value="ADH_zinc_N"/>
    <property type="match status" value="1"/>
</dbReference>
<dbReference type="SUPFAM" id="SSF51735">
    <property type="entry name" value="NAD(P)-binding Rossmann-fold domains"/>
    <property type="match status" value="1"/>
</dbReference>
<dbReference type="InterPro" id="IPR020843">
    <property type="entry name" value="ER"/>
</dbReference>
<evidence type="ECO:0000259" key="7">
    <source>
        <dbReference type="SMART" id="SM00829"/>
    </source>
</evidence>
<evidence type="ECO:0000313" key="9">
    <source>
        <dbReference type="Proteomes" id="UP000609874"/>
    </source>
</evidence>
<comment type="similarity">
    <text evidence="2 6">Belongs to the zinc-containing alcohol dehydrogenase family.</text>
</comment>
<dbReference type="PANTHER" id="PTHR43161:SF9">
    <property type="entry name" value="SORBITOL DEHYDROGENASE"/>
    <property type="match status" value="1"/>
</dbReference>
<dbReference type="PANTHER" id="PTHR43161">
    <property type="entry name" value="SORBITOL DEHYDROGENASE"/>
    <property type="match status" value="1"/>
</dbReference>
<comment type="cofactor">
    <cofactor evidence="1 6">
        <name>Zn(2+)</name>
        <dbReference type="ChEBI" id="CHEBI:29105"/>
    </cofactor>
</comment>
<accession>A0ABR8UT02</accession>
<evidence type="ECO:0000313" key="8">
    <source>
        <dbReference type="EMBL" id="MBD7995689.1"/>
    </source>
</evidence>
<dbReference type="CDD" id="cd05285">
    <property type="entry name" value="sorbitol_DH"/>
    <property type="match status" value="1"/>
</dbReference>
<evidence type="ECO:0000256" key="6">
    <source>
        <dbReference type="RuleBase" id="RU361277"/>
    </source>
</evidence>
<dbReference type="InterPro" id="IPR045306">
    <property type="entry name" value="SDH-like"/>
</dbReference>
<reference evidence="8 9" key="1">
    <citation type="submission" date="2020-08" db="EMBL/GenBank/DDBJ databases">
        <title>A Genomic Blueprint of the Chicken Gut Microbiome.</title>
        <authorList>
            <person name="Gilroy R."/>
            <person name="Ravi A."/>
            <person name="Getino M."/>
            <person name="Pursley I."/>
            <person name="Horton D.L."/>
            <person name="Alikhan N.-F."/>
            <person name="Baker D."/>
            <person name="Gharbi K."/>
            <person name="Hall N."/>
            <person name="Watson M."/>
            <person name="Adriaenssens E.M."/>
            <person name="Foster-Nyarko E."/>
            <person name="Jarju S."/>
            <person name="Secka A."/>
            <person name="Antonio M."/>
            <person name="Oren A."/>
            <person name="Chaudhuri R."/>
            <person name="La Ragione R.M."/>
            <person name="Hildebrand F."/>
            <person name="Pallen M.J."/>
        </authorList>
    </citation>
    <scope>NUCLEOTIDE SEQUENCE [LARGE SCALE GENOMIC DNA]</scope>
    <source>
        <strain evidence="8 9">Sa2CUA1</strain>
    </source>
</reference>
<keyword evidence="3 6" id="KW-0479">Metal-binding</keyword>
<dbReference type="InterPro" id="IPR013149">
    <property type="entry name" value="ADH-like_C"/>
</dbReference>
<protein>
    <submittedName>
        <fullName evidence="8">NAD(P)-dependent alcohol dehydrogenase</fullName>
    </submittedName>
</protein>
<evidence type="ECO:0000256" key="4">
    <source>
        <dbReference type="ARBA" id="ARBA00022833"/>
    </source>
</evidence>
<evidence type="ECO:0000256" key="2">
    <source>
        <dbReference type="ARBA" id="ARBA00008072"/>
    </source>
</evidence>